<dbReference type="PROSITE" id="PS00028">
    <property type="entry name" value="ZINC_FINGER_C2H2_1"/>
    <property type="match status" value="2"/>
</dbReference>
<feature type="domain" description="C2H2-type" evidence="2">
    <location>
        <begin position="8"/>
        <end position="31"/>
    </location>
</feature>
<organism evidence="3 4">
    <name type="scientific">Circinella minor</name>
    <dbReference type="NCBI Taxonomy" id="1195481"/>
    <lineage>
        <taxon>Eukaryota</taxon>
        <taxon>Fungi</taxon>
        <taxon>Fungi incertae sedis</taxon>
        <taxon>Mucoromycota</taxon>
        <taxon>Mucoromycotina</taxon>
        <taxon>Mucoromycetes</taxon>
        <taxon>Mucorales</taxon>
        <taxon>Lichtheimiaceae</taxon>
        <taxon>Circinella</taxon>
    </lineage>
</organism>
<feature type="domain" description="C2H2-type" evidence="2">
    <location>
        <begin position="53"/>
        <end position="77"/>
    </location>
</feature>
<evidence type="ECO:0000259" key="2">
    <source>
        <dbReference type="PROSITE" id="PS50157"/>
    </source>
</evidence>
<dbReference type="GO" id="GO:0008270">
    <property type="term" value="F:zinc ion binding"/>
    <property type="evidence" value="ECO:0007669"/>
    <property type="project" value="UniProtKB-KW"/>
</dbReference>
<dbReference type="SMART" id="SM00355">
    <property type="entry name" value="ZnF_C2H2"/>
    <property type="match status" value="2"/>
</dbReference>
<evidence type="ECO:0000256" key="1">
    <source>
        <dbReference type="PROSITE-ProRule" id="PRU00042"/>
    </source>
</evidence>
<keyword evidence="1" id="KW-0479">Metal-binding</keyword>
<dbReference type="OrthoDB" id="2285739at2759"/>
<dbReference type="Gene3D" id="3.30.160.60">
    <property type="entry name" value="Classic Zinc Finger"/>
    <property type="match status" value="1"/>
</dbReference>
<gene>
    <name evidence="3" type="ORF">INT45_005132</name>
</gene>
<keyword evidence="1" id="KW-0863">Zinc-finger</keyword>
<keyword evidence="1" id="KW-0862">Zinc</keyword>
<dbReference type="Proteomes" id="UP000646827">
    <property type="component" value="Unassembled WGS sequence"/>
</dbReference>
<sequence>MENHKGTFHCQVCNLNFETESRLSNHNYDTHVNVVHAYFDDELIIIERNIDNFQCPKCKSVLKTPTTLKRHIKKHNGVFKYTSNKKRQHSESESANDDYFSIDRKHHIHENEKINLHVDTSKICPSTSQLEKDTALLIASDALSSSKEDQKKCIMFATLADLNPITLTSNTGKEYCFLSKSKNINNILMDQPVGNWKLPLENSNTKTSSTSTPNQDSILNHIIKTSPFHKCLSDTKYVELSKSITNMINKDWVQFPQLRYVIPQLFSGAVIMDGSSALLLNALEPYGRLRTDDAHFERRTKSAVHQSSFPRKENKYGWITTVAVQDDNTTKLKIGFLTCNLLVTSSLRIDIHAVTINGVIELGPNTNNFFPKDTVSIYLNEESINLAKIMMENKATTSINSWNYLIQLRQVRSKFHCLSTYTLCRSFSSISIDITFQPYTIWTLYNYDSNQSLDSQSQKLSLMFQRIALAVIADGDDARIKVNTFRNLHDQLNNNYIKDVIKQVIDLQQGESISIINNIQLSQNLQKLADTMTTCISNANKTAKELFTKHLSA</sequence>
<reference evidence="3 4" key="1">
    <citation type="submission" date="2020-12" db="EMBL/GenBank/DDBJ databases">
        <title>Metabolic potential, ecology and presence of endohyphal bacteria is reflected in genomic diversity of Mucoromycotina.</title>
        <authorList>
            <person name="Muszewska A."/>
            <person name="Okrasinska A."/>
            <person name="Steczkiewicz K."/>
            <person name="Drgas O."/>
            <person name="Orlowska M."/>
            <person name="Perlinska-Lenart U."/>
            <person name="Aleksandrzak-Piekarczyk T."/>
            <person name="Szatraj K."/>
            <person name="Zielenkiewicz U."/>
            <person name="Pilsyk S."/>
            <person name="Malc E."/>
            <person name="Mieczkowski P."/>
            <person name="Kruszewska J.S."/>
            <person name="Biernat P."/>
            <person name="Pawlowska J."/>
        </authorList>
    </citation>
    <scope>NUCLEOTIDE SEQUENCE [LARGE SCALE GENOMIC DNA]</scope>
    <source>
        <strain evidence="3 4">CBS 142.35</strain>
    </source>
</reference>
<evidence type="ECO:0000313" key="3">
    <source>
        <dbReference type="EMBL" id="KAG2214964.1"/>
    </source>
</evidence>
<dbReference type="AlphaFoldDB" id="A0A8H7RNS2"/>
<dbReference type="InterPro" id="IPR013087">
    <property type="entry name" value="Znf_C2H2_type"/>
</dbReference>
<comment type="caution">
    <text evidence="3">The sequence shown here is derived from an EMBL/GenBank/DDBJ whole genome shotgun (WGS) entry which is preliminary data.</text>
</comment>
<keyword evidence="4" id="KW-1185">Reference proteome</keyword>
<accession>A0A8H7RNS2</accession>
<dbReference type="PROSITE" id="PS50157">
    <property type="entry name" value="ZINC_FINGER_C2H2_2"/>
    <property type="match status" value="2"/>
</dbReference>
<proteinExistence type="predicted"/>
<protein>
    <recommendedName>
        <fullName evidence="2">C2H2-type domain-containing protein</fullName>
    </recommendedName>
</protein>
<dbReference type="EMBL" id="JAEPRB010000560">
    <property type="protein sequence ID" value="KAG2214964.1"/>
    <property type="molecule type" value="Genomic_DNA"/>
</dbReference>
<evidence type="ECO:0000313" key="4">
    <source>
        <dbReference type="Proteomes" id="UP000646827"/>
    </source>
</evidence>
<name>A0A8H7RNS2_9FUNG</name>